<gene>
    <name evidence="1" type="ORF">LANO_0E12508G</name>
</gene>
<reference evidence="2" key="1">
    <citation type="submission" date="2016-03" db="EMBL/GenBank/DDBJ databases">
        <authorList>
            <person name="Devillers Hugo."/>
        </authorList>
    </citation>
    <scope>NUCLEOTIDE SEQUENCE [LARGE SCALE GENOMIC DNA]</scope>
</reference>
<dbReference type="PANTHER" id="PTHR10285">
    <property type="entry name" value="URIDINE KINASE"/>
    <property type="match status" value="1"/>
</dbReference>
<dbReference type="CDD" id="cd02024">
    <property type="entry name" value="NRK1"/>
    <property type="match status" value="1"/>
</dbReference>
<dbReference type="Gene3D" id="3.40.50.300">
    <property type="entry name" value="P-loop containing nucleotide triphosphate hydrolases"/>
    <property type="match status" value="1"/>
</dbReference>
<evidence type="ECO:0000313" key="2">
    <source>
        <dbReference type="Proteomes" id="UP000189911"/>
    </source>
</evidence>
<dbReference type="SUPFAM" id="SSF52540">
    <property type="entry name" value="P-loop containing nucleoside triphosphate hydrolases"/>
    <property type="match status" value="1"/>
</dbReference>
<sequence>MTSPKVLLVGISGCSSSGKTITANLLPSAILLHEDDFFKHDEEIPFDEKYNVSNWDSPDALDLPLFRKELDHIKKTGEISSKLIHNDNHDSTKTIEVRTETENAIKQKFAAGFHDSDAKIIIVDGFLMYNDPELAAKFDLKILIRAPYATLKKRRAARSGYQTLESFWIDPPFYFDEFVYKTYRECHSQFFEGGNVEGALKKGAGIHDFINDDGTDINTALLWLSELIASLGNL</sequence>
<evidence type="ECO:0000313" key="1">
    <source>
        <dbReference type="EMBL" id="SCU96113.1"/>
    </source>
</evidence>
<organism evidence="1 2">
    <name type="scientific">Lachancea nothofagi CBS 11611</name>
    <dbReference type="NCBI Taxonomy" id="1266666"/>
    <lineage>
        <taxon>Eukaryota</taxon>
        <taxon>Fungi</taxon>
        <taxon>Dikarya</taxon>
        <taxon>Ascomycota</taxon>
        <taxon>Saccharomycotina</taxon>
        <taxon>Saccharomycetes</taxon>
        <taxon>Saccharomycetales</taxon>
        <taxon>Saccharomycetaceae</taxon>
        <taxon>Lachancea</taxon>
    </lineage>
</organism>
<dbReference type="InterPro" id="IPR027417">
    <property type="entry name" value="P-loop_NTPase"/>
</dbReference>
<proteinExistence type="predicted"/>
<dbReference type="AlphaFoldDB" id="A0A1G4JY56"/>
<dbReference type="OrthoDB" id="10041966at2759"/>
<accession>A0A1G4JY56</accession>
<protein>
    <submittedName>
        <fullName evidence="1">LANO_0E12508g1_1</fullName>
    </submittedName>
</protein>
<name>A0A1G4JY56_9SACH</name>
<dbReference type="Proteomes" id="UP000189911">
    <property type="component" value="Chromosome E"/>
</dbReference>
<dbReference type="EMBL" id="LT598451">
    <property type="protein sequence ID" value="SCU96113.1"/>
    <property type="molecule type" value="Genomic_DNA"/>
</dbReference>
<keyword evidence="2" id="KW-1185">Reference proteome</keyword>